<dbReference type="GO" id="GO:0016324">
    <property type="term" value="C:apical plasma membrane"/>
    <property type="evidence" value="ECO:0007669"/>
    <property type="project" value="TreeGrafter"/>
</dbReference>
<evidence type="ECO:0000313" key="7">
    <source>
        <dbReference type="Proteomes" id="UP001432027"/>
    </source>
</evidence>
<dbReference type="GO" id="GO:0043235">
    <property type="term" value="C:receptor complex"/>
    <property type="evidence" value="ECO:0007669"/>
    <property type="project" value="TreeGrafter"/>
</dbReference>
<dbReference type="InterPro" id="IPR002172">
    <property type="entry name" value="LDrepeatLR_classA_rpt"/>
</dbReference>
<name>A0AAV5TBU6_9BILA</name>
<feature type="non-terminal residue" evidence="6">
    <location>
        <position position="354"/>
    </location>
</feature>
<evidence type="ECO:0000256" key="2">
    <source>
        <dbReference type="ARBA" id="ARBA00023157"/>
    </source>
</evidence>
<keyword evidence="5" id="KW-0732">Signal</keyword>
<gene>
    <name evidence="6" type="ORF">PENTCL1PPCAC_12040</name>
</gene>
<organism evidence="6 7">
    <name type="scientific">Pristionchus entomophagus</name>
    <dbReference type="NCBI Taxonomy" id="358040"/>
    <lineage>
        <taxon>Eukaryota</taxon>
        <taxon>Metazoa</taxon>
        <taxon>Ecdysozoa</taxon>
        <taxon>Nematoda</taxon>
        <taxon>Chromadorea</taxon>
        <taxon>Rhabditida</taxon>
        <taxon>Rhabditina</taxon>
        <taxon>Diplogasteromorpha</taxon>
        <taxon>Diplogasteroidea</taxon>
        <taxon>Neodiplogasteridae</taxon>
        <taxon>Pristionchus</taxon>
    </lineage>
</organism>
<reference evidence="6" key="1">
    <citation type="submission" date="2023-10" db="EMBL/GenBank/DDBJ databases">
        <title>Genome assembly of Pristionchus species.</title>
        <authorList>
            <person name="Yoshida K."/>
            <person name="Sommer R.J."/>
        </authorList>
    </citation>
    <scope>NUCLEOTIDE SEQUENCE</scope>
    <source>
        <strain evidence="6">RS0144</strain>
    </source>
</reference>
<feature type="signal peptide" evidence="5">
    <location>
        <begin position="1"/>
        <end position="37"/>
    </location>
</feature>
<evidence type="ECO:0000256" key="5">
    <source>
        <dbReference type="SAM" id="SignalP"/>
    </source>
</evidence>
<keyword evidence="7" id="KW-1185">Reference proteome</keyword>
<comment type="caution">
    <text evidence="3">Lacks conserved residue(s) required for the propagation of feature annotation.</text>
</comment>
<comment type="caution">
    <text evidence="6">The sequence shown here is derived from an EMBL/GenBank/DDBJ whole genome shotgun (WGS) entry which is preliminary data.</text>
</comment>
<dbReference type="CDD" id="cd00112">
    <property type="entry name" value="LDLa"/>
    <property type="match status" value="4"/>
</dbReference>
<dbReference type="Proteomes" id="UP001432027">
    <property type="component" value="Unassembled WGS sequence"/>
</dbReference>
<comment type="subcellular location">
    <subcellularLocation>
        <location evidence="1">Endomembrane system</location>
    </subcellularLocation>
</comment>
<feature type="compositionally biased region" description="Polar residues" evidence="4">
    <location>
        <begin position="339"/>
        <end position="354"/>
    </location>
</feature>
<dbReference type="PANTHER" id="PTHR22722">
    <property type="entry name" value="LOW-DENSITY LIPOPROTEIN RECEPTOR-RELATED PROTEIN 2-RELATED"/>
    <property type="match status" value="1"/>
</dbReference>
<dbReference type="PRINTS" id="PR00261">
    <property type="entry name" value="LDLRECEPTOR"/>
</dbReference>
<evidence type="ECO:0000256" key="4">
    <source>
        <dbReference type="SAM" id="MobiDB-lite"/>
    </source>
</evidence>
<evidence type="ECO:0008006" key="8">
    <source>
        <dbReference type="Google" id="ProtNLM"/>
    </source>
</evidence>
<accession>A0AAV5TBU6</accession>
<dbReference type="InterPro" id="IPR036055">
    <property type="entry name" value="LDL_receptor-like_sf"/>
</dbReference>
<dbReference type="PANTHER" id="PTHR22722:SF14">
    <property type="entry name" value="MEGALIN, ISOFORM A"/>
    <property type="match status" value="1"/>
</dbReference>
<protein>
    <recommendedName>
        <fullName evidence="8">Lipoprotein receptor</fullName>
    </recommendedName>
</protein>
<sequence>PRGFISILKMVDRRPTGRRKFAAIWWILTIVATAATAAAGNSTTGAGKCSKDEFSCAVGGQCVDLLKWQDGIEDCWDGSDEVCLPWQFDCKFGNPRCISTKKAGDGKIDCYSGIDEGCPSHYFVCADRSSCIDPVKYQDGVRDCGDGSDEPCRSGEFPCNDGSACIDGTRFQDGKEDCNDGSDEECTASQFECACGRTRCIDAARVGDKKHDCEDGSDEIKQGKKTRKEKKCGDGKERRTSRNSLLYGEVQLCGNNHGCLEDLGQICIVVGGTWRCVCKLGTVRPLGAARCLPTELLSAYISNPVANCSDLERDLHLQFSATTTLKKKETPRRAPQKFLVSSDNSTTPMQETLV</sequence>
<evidence type="ECO:0000256" key="1">
    <source>
        <dbReference type="ARBA" id="ARBA00004308"/>
    </source>
</evidence>
<proteinExistence type="predicted"/>
<keyword evidence="2" id="KW-1015">Disulfide bond</keyword>
<dbReference type="GO" id="GO:0012505">
    <property type="term" value="C:endomembrane system"/>
    <property type="evidence" value="ECO:0007669"/>
    <property type="project" value="UniProtKB-SubCell"/>
</dbReference>
<dbReference type="EMBL" id="BTSX01000003">
    <property type="protein sequence ID" value="GMS89865.1"/>
    <property type="molecule type" value="Genomic_DNA"/>
</dbReference>
<evidence type="ECO:0000313" key="6">
    <source>
        <dbReference type="EMBL" id="GMS89865.1"/>
    </source>
</evidence>
<dbReference type="InterPro" id="IPR051221">
    <property type="entry name" value="LDLR-related"/>
</dbReference>
<dbReference type="Pfam" id="PF00057">
    <property type="entry name" value="Ldl_recept_a"/>
    <property type="match status" value="3"/>
</dbReference>
<feature type="non-terminal residue" evidence="6">
    <location>
        <position position="1"/>
    </location>
</feature>
<dbReference type="SUPFAM" id="SSF57424">
    <property type="entry name" value="LDL receptor-like module"/>
    <property type="match status" value="5"/>
</dbReference>
<dbReference type="PROSITE" id="PS50068">
    <property type="entry name" value="LDLRA_2"/>
    <property type="match status" value="5"/>
</dbReference>
<feature type="chain" id="PRO_5043775362" description="Lipoprotein receptor" evidence="5">
    <location>
        <begin position="38"/>
        <end position="354"/>
    </location>
</feature>
<dbReference type="GO" id="GO:0006898">
    <property type="term" value="P:receptor-mediated endocytosis"/>
    <property type="evidence" value="ECO:0007669"/>
    <property type="project" value="TreeGrafter"/>
</dbReference>
<feature type="region of interest" description="Disordered" evidence="4">
    <location>
        <begin position="332"/>
        <end position="354"/>
    </location>
</feature>
<dbReference type="GO" id="GO:0042562">
    <property type="term" value="F:hormone binding"/>
    <property type="evidence" value="ECO:0007669"/>
    <property type="project" value="TreeGrafter"/>
</dbReference>
<evidence type="ECO:0000256" key="3">
    <source>
        <dbReference type="PROSITE-ProRule" id="PRU00124"/>
    </source>
</evidence>
<dbReference type="SMART" id="SM00192">
    <property type="entry name" value="LDLa"/>
    <property type="match status" value="5"/>
</dbReference>
<dbReference type="Gene3D" id="4.10.400.10">
    <property type="entry name" value="Low-density Lipoprotein Receptor"/>
    <property type="match status" value="5"/>
</dbReference>
<dbReference type="AlphaFoldDB" id="A0AAV5TBU6"/>